<sequence length="237" mass="24514">MNLSPIGAEGARPQLSTLDVVRTALAPVADAAILDVGCGGGALARALGDAGARVTGIDPQETALEAARRRAPAATFLRATAETLPFADAQFDRVVFLNSLHHVPEQDMAQALAEAARVARGTVLIVEPLAEGPSFQTMLPIEDETAIRAAAQAAIAQAVSAGLLSPVSSGDYDDPRIVADVDAFLARAVAVDPARGPRAVREKPQVGALLAQFGVPVAGGFRLSQPHRVHLLRSSRG</sequence>
<dbReference type="GO" id="GO:0032259">
    <property type="term" value="P:methylation"/>
    <property type="evidence" value="ECO:0007669"/>
    <property type="project" value="UniProtKB-KW"/>
</dbReference>
<dbReference type="Proteomes" id="UP000294664">
    <property type="component" value="Unassembled WGS sequence"/>
</dbReference>
<dbReference type="RefSeq" id="WP_245504681.1">
    <property type="nucleotide sequence ID" value="NZ_SMAI01000007.1"/>
</dbReference>
<keyword evidence="1" id="KW-0489">Methyltransferase</keyword>
<evidence type="ECO:0000256" key="3">
    <source>
        <dbReference type="ARBA" id="ARBA00022691"/>
    </source>
</evidence>
<reference evidence="5 6" key="1">
    <citation type="submission" date="2019-03" db="EMBL/GenBank/DDBJ databases">
        <title>Genomic Encyclopedia of Type Strains, Phase IV (KMG-IV): sequencing the most valuable type-strain genomes for metagenomic binning, comparative biology and taxonomic classification.</title>
        <authorList>
            <person name="Goeker M."/>
        </authorList>
    </citation>
    <scope>NUCLEOTIDE SEQUENCE [LARGE SCALE GENOMIC DNA]</scope>
    <source>
        <strain evidence="5 6">DSM 9035</strain>
    </source>
</reference>
<evidence type="ECO:0000256" key="1">
    <source>
        <dbReference type="ARBA" id="ARBA00022603"/>
    </source>
</evidence>
<dbReference type="PANTHER" id="PTHR43464:SF19">
    <property type="entry name" value="UBIQUINONE BIOSYNTHESIS O-METHYLTRANSFERASE, MITOCHONDRIAL"/>
    <property type="match status" value="1"/>
</dbReference>
<dbReference type="AlphaFoldDB" id="A0A4R3LX65"/>
<dbReference type="PANTHER" id="PTHR43464">
    <property type="entry name" value="METHYLTRANSFERASE"/>
    <property type="match status" value="1"/>
</dbReference>
<name>A0A4R3LX65_9HYPH</name>
<evidence type="ECO:0000256" key="2">
    <source>
        <dbReference type="ARBA" id="ARBA00022679"/>
    </source>
</evidence>
<proteinExistence type="predicted"/>
<keyword evidence="3" id="KW-0949">S-adenosyl-L-methionine</keyword>
<dbReference type="InterPro" id="IPR029063">
    <property type="entry name" value="SAM-dependent_MTases_sf"/>
</dbReference>
<accession>A0A4R3LX65</accession>
<dbReference type="Gene3D" id="3.40.50.150">
    <property type="entry name" value="Vaccinia Virus protein VP39"/>
    <property type="match status" value="1"/>
</dbReference>
<gene>
    <name evidence="5" type="ORF">EDC64_107197</name>
</gene>
<dbReference type="InterPro" id="IPR041698">
    <property type="entry name" value="Methyltransf_25"/>
</dbReference>
<evidence type="ECO:0000313" key="5">
    <source>
        <dbReference type="EMBL" id="TCT04379.1"/>
    </source>
</evidence>
<feature type="domain" description="Methyltransferase" evidence="4">
    <location>
        <begin position="33"/>
        <end position="120"/>
    </location>
</feature>
<evidence type="ECO:0000259" key="4">
    <source>
        <dbReference type="Pfam" id="PF13649"/>
    </source>
</evidence>
<dbReference type="Pfam" id="PF13649">
    <property type="entry name" value="Methyltransf_25"/>
    <property type="match status" value="1"/>
</dbReference>
<keyword evidence="6" id="KW-1185">Reference proteome</keyword>
<evidence type="ECO:0000313" key="6">
    <source>
        <dbReference type="Proteomes" id="UP000294664"/>
    </source>
</evidence>
<dbReference type="GO" id="GO:0008168">
    <property type="term" value="F:methyltransferase activity"/>
    <property type="evidence" value="ECO:0007669"/>
    <property type="project" value="UniProtKB-KW"/>
</dbReference>
<comment type="caution">
    <text evidence="5">The sequence shown here is derived from an EMBL/GenBank/DDBJ whole genome shotgun (WGS) entry which is preliminary data.</text>
</comment>
<dbReference type="EMBL" id="SMAI01000007">
    <property type="protein sequence ID" value="TCT04379.1"/>
    <property type="molecule type" value="Genomic_DNA"/>
</dbReference>
<dbReference type="CDD" id="cd02440">
    <property type="entry name" value="AdoMet_MTases"/>
    <property type="match status" value="1"/>
</dbReference>
<dbReference type="SUPFAM" id="SSF53335">
    <property type="entry name" value="S-adenosyl-L-methionine-dependent methyltransferases"/>
    <property type="match status" value="1"/>
</dbReference>
<organism evidence="5 6">
    <name type="scientific">Aquabacter spiritensis</name>
    <dbReference type="NCBI Taxonomy" id="933073"/>
    <lineage>
        <taxon>Bacteria</taxon>
        <taxon>Pseudomonadati</taxon>
        <taxon>Pseudomonadota</taxon>
        <taxon>Alphaproteobacteria</taxon>
        <taxon>Hyphomicrobiales</taxon>
        <taxon>Xanthobacteraceae</taxon>
        <taxon>Aquabacter</taxon>
    </lineage>
</organism>
<keyword evidence="2" id="KW-0808">Transferase</keyword>
<protein>
    <submittedName>
        <fullName evidence="5">Pimeloyl-CoA biosynthesis protein BioC</fullName>
    </submittedName>
</protein>